<organism evidence="4 5">
    <name type="scientific">Nocardioides euryhalodurans</name>
    <dbReference type="NCBI Taxonomy" id="2518370"/>
    <lineage>
        <taxon>Bacteria</taxon>
        <taxon>Bacillati</taxon>
        <taxon>Actinomycetota</taxon>
        <taxon>Actinomycetes</taxon>
        <taxon>Propionibacteriales</taxon>
        <taxon>Nocardioidaceae</taxon>
        <taxon>Nocardioides</taxon>
    </lineage>
</organism>
<proteinExistence type="predicted"/>
<dbReference type="InterPro" id="IPR016890">
    <property type="entry name" value="UCP028520"/>
</dbReference>
<dbReference type="GO" id="GO:0016747">
    <property type="term" value="F:acyltransferase activity, transferring groups other than amino-acyl groups"/>
    <property type="evidence" value="ECO:0007669"/>
    <property type="project" value="InterPro"/>
</dbReference>
<gene>
    <name evidence="4" type="ORF">EXE57_15775</name>
</gene>
<feature type="domain" description="N-acetyltransferase" evidence="3">
    <location>
        <begin position="3"/>
        <end position="160"/>
    </location>
</feature>
<dbReference type="Pfam" id="PF00583">
    <property type="entry name" value="Acetyltransf_1"/>
    <property type="match status" value="1"/>
</dbReference>
<dbReference type="OrthoDB" id="6182349at2"/>
<reference evidence="4 5" key="1">
    <citation type="submission" date="2019-03" db="EMBL/GenBank/DDBJ databases">
        <title>Three New Species of Nocardioides, Nocardioides euryhalodurans sp. nov., Nocardioides seonyuensis sp. nov. and Nocardioides eburneoflavus sp. nov., Iolated from Soil.</title>
        <authorList>
            <person name="Roh S.G."/>
            <person name="Lee C."/>
            <person name="Kim M.-K."/>
            <person name="Kim S.B."/>
        </authorList>
    </citation>
    <scope>NUCLEOTIDE SEQUENCE [LARGE SCALE GENOMIC DNA]</scope>
    <source>
        <strain evidence="4 5">MMS17-SY117</strain>
    </source>
</reference>
<dbReference type="InterPro" id="IPR016181">
    <property type="entry name" value="Acyl_CoA_acyltransferase"/>
</dbReference>
<name>A0A4P7GN22_9ACTN</name>
<dbReference type="AlphaFoldDB" id="A0A4P7GN22"/>
<protein>
    <submittedName>
        <fullName evidence="4">GNAT family N-acetyltransferase</fullName>
    </submittedName>
</protein>
<evidence type="ECO:0000313" key="4">
    <source>
        <dbReference type="EMBL" id="QBR93566.1"/>
    </source>
</evidence>
<dbReference type="EMBL" id="CP038267">
    <property type="protein sequence ID" value="QBR93566.1"/>
    <property type="molecule type" value="Genomic_DNA"/>
</dbReference>
<evidence type="ECO:0000256" key="2">
    <source>
        <dbReference type="ARBA" id="ARBA00023315"/>
    </source>
</evidence>
<evidence type="ECO:0000256" key="1">
    <source>
        <dbReference type="ARBA" id="ARBA00022679"/>
    </source>
</evidence>
<dbReference type="InterPro" id="IPR050832">
    <property type="entry name" value="Bact_Acetyltransf"/>
</dbReference>
<dbReference type="PIRSF" id="PIRSF028520">
    <property type="entry name" value="UCP028520"/>
    <property type="match status" value="1"/>
</dbReference>
<dbReference type="Proteomes" id="UP000294894">
    <property type="component" value="Chromosome"/>
</dbReference>
<evidence type="ECO:0000313" key="5">
    <source>
        <dbReference type="Proteomes" id="UP000294894"/>
    </source>
</evidence>
<sequence>MTGLLEPLGAADHDAVLALNERHQHLTAPMDLDRLRHLDEVGTVEVIRDRGRFGGFVVTVTSGATFDSENFAWFAERYDRYCYLDRIVVHEDARRLGLARRVYDELEARTAQTAPLLTLEVNTDPPNEASLAFHAGRGFEQVGERFIVDHTVAMMVKRLAP</sequence>
<dbReference type="Gene3D" id="3.40.630.30">
    <property type="match status" value="1"/>
</dbReference>
<dbReference type="PANTHER" id="PTHR43877">
    <property type="entry name" value="AMINOALKYLPHOSPHONATE N-ACETYLTRANSFERASE-RELATED-RELATED"/>
    <property type="match status" value="1"/>
</dbReference>
<dbReference type="SUPFAM" id="SSF55729">
    <property type="entry name" value="Acyl-CoA N-acyltransferases (Nat)"/>
    <property type="match status" value="1"/>
</dbReference>
<accession>A0A4P7GN22</accession>
<dbReference type="PANTHER" id="PTHR43877:SF2">
    <property type="entry name" value="AMINOALKYLPHOSPHONATE N-ACETYLTRANSFERASE-RELATED"/>
    <property type="match status" value="1"/>
</dbReference>
<dbReference type="PROSITE" id="PS51186">
    <property type="entry name" value="GNAT"/>
    <property type="match status" value="1"/>
</dbReference>
<keyword evidence="1 4" id="KW-0808">Transferase</keyword>
<dbReference type="CDD" id="cd04301">
    <property type="entry name" value="NAT_SF"/>
    <property type="match status" value="1"/>
</dbReference>
<dbReference type="RefSeq" id="WP_135079120.1">
    <property type="nucleotide sequence ID" value="NZ_CP038267.1"/>
</dbReference>
<keyword evidence="5" id="KW-1185">Reference proteome</keyword>
<dbReference type="InterPro" id="IPR000182">
    <property type="entry name" value="GNAT_dom"/>
</dbReference>
<keyword evidence="2" id="KW-0012">Acyltransferase</keyword>
<dbReference type="KEGG" id="noy:EXE57_15775"/>
<evidence type="ECO:0000259" key="3">
    <source>
        <dbReference type="PROSITE" id="PS51186"/>
    </source>
</evidence>